<dbReference type="GO" id="GO:0006744">
    <property type="term" value="P:ubiquinone biosynthetic process"/>
    <property type="evidence" value="ECO:0007669"/>
    <property type="project" value="UniProtKB-UniRule"/>
</dbReference>
<dbReference type="STRING" id="121290.APY04_1417"/>
<name>A0A109BIA3_HYPSL</name>
<evidence type="ECO:0000256" key="7">
    <source>
        <dbReference type="ARBA" id="ARBA00022688"/>
    </source>
</evidence>
<comment type="caution">
    <text evidence="13">The sequence shown here is derived from an EMBL/GenBank/DDBJ whole genome shotgun (WGS) entry which is preliminary data.</text>
</comment>
<dbReference type="PANTHER" id="PTHR11048">
    <property type="entry name" value="PRENYLTRANSFERASES"/>
    <property type="match status" value="1"/>
</dbReference>
<keyword evidence="4 11" id="KW-1003">Cell membrane</keyword>
<reference evidence="13 14" key="1">
    <citation type="submission" date="2015-10" db="EMBL/GenBank/DDBJ databases">
        <title>Transcriptomic analysis of a linuron degrading triple-species bacterial consortium.</title>
        <authorList>
            <person name="Albers P."/>
        </authorList>
    </citation>
    <scope>NUCLEOTIDE SEQUENCE [LARGE SCALE GENOMIC DNA]</scope>
    <source>
        <strain evidence="13 14">WDL6</strain>
    </source>
</reference>
<keyword evidence="10 11" id="KW-0472">Membrane</keyword>
<keyword evidence="14" id="KW-1185">Reference proteome</keyword>
<feature type="transmembrane region" description="Helical" evidence="11">
    <location>
        <begin position="44"/>
        <end position="60"/>
    </location>
</feature>
<dbReference type="InterPro" id="IPR044878">
    <property type="entry name" value="UbiA_sf"/>
</dbReference>
<proteinExistence type="inferred from homology"/>
<comment type="function">
    <text evidence="11">Catalyzes the prenylation of para-hydroxybenzoate (PHB) with an all-trans polyprenyl group. Mediates the second step in the final reaction sequence of ubiquinone-8 (UQ-8) biosynthesis, which is the condensation of the polyisoprenoid side chain with PHB, generating the first membrane-bound Q intermediate 3-octaprenyl-4-hydroxybenzoate.</text>
</comment>
<dbReference type="NCBIfam" id="TIGR01474">
    <property type="entry name" value="ubiA_proteo"/>
    <property type="match status" value="1"/>
</dbReference>
<dbReference type="InterPro" id="IPR000537">
    <property type="entry name" value="UbiA_prenyltransferase"/>
</dbReference>
<dbReference type="PATRIC" id="fig|121290.4.peg.2653"/>
<dbReference type="EMBL" id="LMTR01000045">
    <property type="protein sequence ID" value="KWT69334.1"/>
    <property type="molecule type" value="Genomic_DNA"/>
</dbReference>
<dbReference type="RefSeq" id="WP_068460995.1">
    <property type="nucleotide sequence ID" value="NZ_LMTR01000045.1"/>
</dbReference>
<comment type="subcellular location">
    <subcellularLocation>
        <location evidence="11">Cell inner membrane</location>
        <topology evidence="11">Multi-pass membrane protein</topology>
    </subcellularLocation>
    <subcellularLocation>
        <location evidence="2">Membrane</location>
        <topology evidence="2">Multi-pass membrane protein</topology>
    </subcellularLocation>
</comment>
<comment type="pathway">
    <text evidence="11">Cofactor biosynthesis; ubiquinone biosynthesis.</text>
</comment>
<evidence type="ECO:0000256" key="11">
    <source>
        <dbReference type="HAMAP-Rule" id="MF_01635"/>
    </source>
</evidence>
<evidence type="ECO:0000256" key="6">
    <source>
        <dbReference type="ARBA" id="ARBA00022679"/>
    </source>
</evidence>
<dbReference type="Gene3D" id="1.20.120.1780">
    <property type="entry name" value="UbiA prenyltransferase"/>
    <property type="match status" value="1"/>
</dbReference>
<dbReference type="InterPro" id="IPR006370">
    <property type="entry name" value="HB_polyprenyltransferase-like"/>
</dbReference>
<feature type="transmembrane region" description="Helical" evidence="11">
    <location>
        <begin position="300"/>
        <end position="318"/>
    </location>
</feature>
<dbReference type="UniPathway" id="UPA00232"/>
<dbReference type="FunFam" id="1.10.357.140:FF:000008">
    <property type="entry name" value="4-hydroxybenzoate octaprenyltransferase"/>
    <property type="match status" value="1"/>
</dbReference>
<keyword evidence="8 11" id="KW-0812">Transmembrane</keyword>
<dbReference type="OrthoDB" id="9782418at2"/>
<feature type="transmembrane region" description="Helical" evidence="11">
    <location>
        <begin position="142"/>
        <end position="159"/>
    </location>
</feature>
<keyword evidence="5 11" id="KW-0997">Cell inner membrane</keyword>
<evidence type="ECO:0000256" key="2">
    <source>
        <dbReference type="ARBA" id="ARBA00004141"/>
    </source>
</evidence>
<comment type="similarity">
    <text evidence="3 11">Belongs to the UbiA prenyltransferase family.</text>
</comment>
<dbReference type="AlphaFoldDB" id="A0A109BIA3"/>
<protein>
    <recommendedName>
        <fullName evidence="11 12">4-hydroxybenzoate octaprenyltransferase</fullName>
        <ecNumber evidence="11 12">2.5.1.39</ecNumber>
    </recommendedName>
    <alternativeName>
        <fullName evidence="11">4-HB polyprenyltransferase</fullName>
    </alternativeName>
</protein>
<dbReference type="EC" id="2.5.1.39" evidence="11 12"/>
<dbReference type="CDD" id="cd13959">
    <property type="entry name" value="PT_UbiA_COQ2"/>
    <property type="match status" value="1"/>
</dbReference>
<evidence type="ECO:0000256" key="8">
    <source>
        <dbReference type="ARBA" id="ARBA00022692"/>
    </source>
</evidence>
<comment type="cofactor">
    <cofactor evidence="1 11">
        <name>Mg(2+)</name>
        <dbReference type="ChEBI" id="CHEBI:18420"/>
    </cofactor>
</comment>
<evidence type="ECO:0000256" key="1">
    <source>
        <dbReference type="ARBA" id="ARBA00001946"/>
    </source>
</evidence>
<dbReference type="HAMAP" id="MF_01635">
    <property type="entry name" value="UbiA"/>
    <property type="match status" value="1"/>
</dbReference>
<organism evidence="13 14">
    <name type="scientific">Hyphomicrobium sulfonivorans</name>
    <dbReference type="NCBI Taxonomy" id="121290"/>
    <lineage>
        <taxon>Bacteria</taxon>
        <taxon>Pseudomonadati</taxon>
        <taxon>Pseudomonadota</taxon>
        <taxon>Alphaproteobacteria</taxon>
        <taxon>Hyphomicrobiales</taxon>
        <taxon>Hyphomicrobiaceae</taxon>
        <taxon>Hyphomicrobium</taxon>
    </lineage>
</organism>
<evidence type="ECO:0000256" key="10">
    <source>
        <dbReference type="ARBA" id="ARBA00023136"/>
    </source>
</evidence>
<dbReference type="Pfam" id="PF01040">
    <property type="entry name" value="UbiA"/>
    <property type="match status" value="1"/>
</dbReference>
<evidence type="ECO:0000256" key="5">
    <source>
        <dbReference type="ARBA" id="ARBA00022519"/>
    </source>
</evidence>
<accession>A0A109BIA3</accession>
<keyword evidence="9 11" id="KW-1133">Transmembrane helix</keyword>
<gene>
    <name evidence="11" type="primary">ubiA</name>
    <name evidence="13" type="ORF">APY04_1417</name>
</gene>
<keyword evidence="7 11" id="KW-0831">Ubiquinone biosynthesis</keyword>
<dbReference type="Proteomes" id="UP000059074">
    <property type="component" value="Unassembled WGS sequence"/>
</dbReference>
<feature type="transmembrane region" description="Helical" evidence="11">
    <location>
        <begin position="190"/>
        <end position="211"/>
    </location>
</feature>
<dbReference type="Gene3D" id="1.10.357.140">
    <property type="entry name" value="UbiA prenyltransferase"/>
    <property type="match status" value="1"/>
</dbReference>
<dbReference type="GO" id="GO:0008412">
    <property type="term" value="F:4-hydroxybenzoate polyprenyltransferase activity"/>
    <property type="evidence" value="ECO:0007669"/>
    <property type="project" value="UniProtKB-UniRule"/>
</dbReference>
<feature type="transmembrane region" description="Helical" evidence="11">
    <location>
        <begin position="72"/>
        <end position="95"/>
    </location>
</feature>
<dbReference type="PANTHER" id="PTHR11048:SF28">
    <property type="entry name" value="4-HYDROXYBENZOATE POLYPRENYLTRANSFERASE, MITOCHONDRIAL"/>
    <property type="match status" value="1"/>
</dbReference>
<evidence type="ECO:0000313" key="14">
    <source>
        <dbReference type="Proteomes" id="UP000059074"/>
    </source>
</evidence>
<keyword evidence="6 11" id="KW-0808">Transferase</keyword>
<evidence type="ECO:0000256" key="3">
    <source>
        <dbReference type="ARBA" id="ARBA00005985"/>
    </source>
</evidence>
<dbReference type="InterPro" id="IPR039653">
    <property type="entry name" value="Prenyltransferase"/>
</dbReference>
<feature type="transmembrane region" description="Helical" evidence="11">
    <location>
        <begin position="116"/>
        <end position="136"/>
    </location>
</feature>
<sequence>MHANPSTTDQDVNVADATERNWVDRYAPRPLRPWLRLARLDRPIGFWLLLLPCWWSVGLAEVKLNQPYPSPWLLFLFAAGALLMRAAGCAYNDYIDRDYDARTARGASRPIPAGQIRPISALVFTVLCSLAGLAVLLQFNSFTIKLGAASLLLVAVYPFMKRFTNWPQLILGLAFNWGALVGWSAATGSIAIPALLLYAGSVLWTIGYDTIYAHQDREDDLMLGLRSTAIRFGENTMTWVGSFYAGAIVLWLLAGFLAGAHLIFFLAIVLASLQMAWQVTTLDTRDGANCLRRFRSNRDVGMVIFLGLVADMAISRMAGLS</sequence>
<dbReference type="FunFam" id="1.20.120.1780:FF:000001">
    <property type="entry name" value="4-hydroxybenzoate octaprenyltransferase"/>
    <property type="match status" value="1"/>
</dbReference>
<keyword evidence="11" id="KW-0460">Magnesium</keyword>
<evidence type="ECO:0000313" key="13">
    <source>
        <dbReference type="EMBL" id="KWT69334.1"/>
    </source>
</evidence>
<evidence type="ECO:0000256" key="9">
    <source>
        <dbReference type="ARBA" id="ARBA00022989"/>
    </source>
</evidence>
<evidence type="ECO:0000256" key="12">
    <source>
        <dbReference type="NCBIfam" id="TIGR01474"/>
    </source>
</evidence>
<evidence type="ECO:0000256" key="4">
    <source>
        <dbReference type="ARBA" id="ARBA00022475"/>
    </source>
</evidence>
<dbReference type="GO" id="GO:0005886">
    <property type="term" value="C:plasma membrane"/>
    <property type="evidence" value="ECO:0007669"/>
    <property type="project" value="UniProtKB-SubCell"/>
</dbReference>
<comment type="catalytic activity">
    <reaction evidence="11">
        <text>all-trans-octaprenyl diphosphate + 4-hydroxybenzoate = 4-hydroxy-3-(all-trans-octaprenyl)benzoate + diphosphate</text>
        <dbReference type="Rhea" id="RHEA:27782"/>
        <dbReference type="ChEBI" id="CHEBI:1617"/>
        <dbReference type="ChEBI" id="CHEBI:17879"/>
        <dbReference type="ChEBI" id="CHEBI:33019"/>
        <dbReference type="ChEBI" id="CHEBI:57711"/>
        <dbReference type="EC" id="2.5.1.39"/>
    </reaction>
</comment>